<keyword evidence="5" id="KW-1185">Reference proteome</keyword>
<evidence type="ECO:0000256" key="1">
    <source>
        <dbReference type="ARBA" id="ARBA00023125"/>
    </source>
</evidence>
<dbReference type="AlphaFoldDB" id="A0A2K2F092"/>
<dbReference type="GO" id="GO:0003677">
    <property type="term" value="F:DNA binding"/>
    <property type="evidence" value="ECO:0007669"/>
    <property type="project" value="UniProtKB-UniRule"/>
</dbReference>
<organism evidence="4 5">
    <name type="scientific">Clostridium thermosuccinogenes</name>
    <dbReference type="NCBI Taxonomy" id="84032"/>
    <lineage>
        <taxon>Bacteria</taxon>
        <taxon>Bacillati</taxon>
        <taxon>Bacillota</taxon>
        <taxon>Clostridia</taxon>
        <taxon>Eubacteriales</taxon>
        <taxon>Clostridiaceae</taxon>
        <taxon>Clostridium</taxon>
    </lineage>
</organism>
<evidence type="ECO:0000259" key="3">
    <source>
        <dbReference type="PROSITE" id="PS50977"/>
    </source>
</evidence>
<name>A0A2K2F092_9CLOT</name>
<sequence length="166" mass="18860">MNEHGFANVSVDAIVEAAAVSKGAFYVHFESKDALAAALVNDYINLADINYKSFLSTLSNQKFVFDVLILLAEKIANFLTEDIEYENIKVLYKAHLAKTINTVPAMSYNRDIYKLFTKVLEKDVQQGELREDIVVDSLAKHLILAIRGITFEWCIRYPDFGLKSRF</sequence>
<dbReference type="SUPFAM" id="SSF48498">
    <property type="entry name" value="Tetracyclin repressor-like, C-terminal domain"/>
    <property type="match status" value="1"/>
</dbReference>
<reference evidence="4 5" key="1">
    <citation type="submission" date="2017-06" db="EMBL/GenBank/DDBJ databases">
        <title>Investigating the central metabolism of Clostridium thermosuccinogenes.</title>
        <authorList>
            <person name="Koendjbiharie J.G."/>
            <person name="van Kranenburg R."/>
        </authorList>
    </citation>
    <scope>NUCLEOTIDE SEQUENCE [LARGE SCALE GENOMIC DNA]</scope>
    <source>
        <strain evidence="4 5">DSM 5806</strain>
    </source>
</reference>
<dbReference type="Gene3D" id="1.10.357.10">
    <property type="entry name" value="Tetracycline Repressor, domain 2"/>
    <property type="match status" value="1"/>
</dbReference>
<protein>
    <recommendedName>
        <fullName evidence="3">HTH tetR-type domain-containing protein</fullName>
    </recommendedName>
</protein>
<evidence type="ECO:0000313" key="4">
    <source>
        <dbReference type="EMBL" id="PNT96718.1"/>
    </source>
</evidence>
<dbReference type="KEGG" id="cthd:CDO33_12165"/>
<dbReference type="Proteomes" id="UP000236151">
    <property type="component" value="Unassembled WGS sequence"/>
</dbReference>
<dbReference type="OrthoDB" id="494991at2"/>
<dbReference type="InterPro" id="IPR050624">
    <property type="entry name" value="HTH-type_Tx_Regulator"/>
</dbReference>
<feature type="DNA-binding region" description="H-T-H motif" evidence="2">
    <location>
        <begin position="10"/>
        <end position="29"/>
    </location>
</feature>
<dbReference type="PROSITE" id="PS01081">
    <property type="entry name" value="HTH_TETR_1"/>
    <property type="match status" value="1"/>
</dbReference>
<dbReference type="InterPro" id="IPR036271">
    <property type="entry name" value="Tet_transcr_reg_TetR-rel_C_sf"/>
</dbReference>
<gene>
    <name evidence="4" type="ORF">CDQ84_14615</name>
</gene>
<dbReference type="InterPro" id="IPR001647">
    <property type="entry name" value="HTH_TetR"/>
</dbReference>
<keyword evidence="1 2" id="KW-0238">DNA-binding</keyword>
<proteinExistence type="predicted"/>
<evidence type="ECO:0000256" key="2">
    <source>
        <dbReference type="PROSITE-ProRule" id="PRU00335"/>
    </source>
</evidence>
<accession>A0A2K2F092</accession>
<dbReference type="SUPFAM" id="SSF46689">
    <property type="entry name" value="Homeodomain-like"/>
    <property type="match status" value="1"/>
</dbReference>
<dbReference type="PANTHER" id="PTHR43479">
    <property type="entry name" value="ACREF/ENVCD OPERON REPRESSOR-RELATED"/>
    <property type="match status" value="1"/>
</dbReference>
<comment type="caution">
    <text evidence="4">The sequence shown here is derived from an EMBL/GenBank/DDBJ whole genome shotgun (WGS) entry which is preliminary data.</text>
</comment>
<dbReference type="InterPro" id="IPR009057">
    <property type="entry name" value="Homeodomain-like_sf"/>
</dbReference>
<dbReference type="PANTHER" id="PTHR43479:SF11">
    <property type="entry name" value="ACREF_ENVCD OPERON REPRESSOR-RELATED"/>
    <property type="match status" value="1"/>
</dbReference>
<dbReference type="PROSITE" id="PS50977">
    <property type="entry name" value="HTH_TETR_2"/>
    <property type="match status" value="1"/>
</dbReference>
<dbReference type="Pfam" id="PF00440">
    <property type="entry name" value="TetR_N"/>
    <property type="match status" value="1"/>
</dbReference>
<feature type="domain" description="HTH tetR-type" evidence="3">
    <location>
        <begin position="1"/>
        <end position="47"/>
    </location>
</feature>
<evidence type="ECO:0000313" key="5">
    <source>
        <dbReference type="Proteomes" id="UP000236151"/>
    </source>
</evidence>
<dbReference type="InterPro" id="IPR023772">
    <property type="entry name" value="DNA-bd_HTH_TetR-type_CS"/>
</dbReference>
<dbReference type="EMBL" id="NIOJ01000045">
    <property type="protein sequence ID" value="PNT96718.1"/>
    <property type="molecule type" value="Genomic_DNA"/>
</dbReference>